<dbReference type="AlphaFoldDB" id="A0A0G0W7U1"/>
<keyword evidence="1" id="KW-1133">Transmembrane helix</keyword>
<keyword evidence="1" id="KW-0812">Transmembrane</keyword>
<name>A0A0G0W7U1_9BACT</name>
<reference evidence="2 3" key="1">
    <citation type="journal article" date="2015" name="Nature">
        <title>rRNA introns, odd ribosomes, and small enigmatic genomes across a large radiation of phyla.</title>
        <authorList>
            <person name="Brown C.T."/>
            <person name="Hug L.A."/>
            <person name="Thomas B.C."/>
            <person name="Sharon I."/>
            <person name="Castelle C.J."/>
            <person name="Singh A."/>
            <person name="Wilkins M.J."/>
            <person name="Williams K.H."/>
            <person name="Banfield J.F."/>
        </authorList>
    </citation>
    <scope>NUCLEOTIDE SEQUENCE [LARGE SCALE GENOMIC DNA]</scope>
</reference>
<keyword evidence="1" id="KW-0472">Membrane</keyword>
<proteinExistence type="predicted"/>
<organism evidence="2 3">
    <name type="scientific">Candidatus Woesebacteria bacterium GW2011_GWA2_40_7b</name>
    <dbReference type="NCBI Taxonomy" id="1618563"/>
    <lineage>
        <taxon>Bacteria</taxon>
        <taxon>Candidatus Woeseibacteriota</taxon>
    </lineage>
</organism>
<protein>
    <submittedName>
        <fullName evidence="2">Uncharacterized protein</fullName>
    </submittedName>
</protein>
<gene>
    <name evidence="2" type="ORF">UU12_C0004G0029</name>
</gene>
<evidence type="ECO:0000256" key="1">
    <source>
        <dbReference type="SAM" id="Phobius"/>
    </source>
</evidence>
<feature type="non-terminal residue" evidence="2">
    <location>
        <position position="168"/>
    </location>
</feature>
<evidence type="ECO:0000313" key="3">
    <source>
        <dbReference type="Proteomes" id="UP000034562"/>
    </source>
</evidence>
<dbReference type="Proteomes" id="UP000034562">
    <property type="component" value="Unassembled WGS sequence"/>
</dbReference>
<sequence length="168" mass="18704">MDPINPITDNPETEESKPNHSNNIAVLSMAIFVLFSLTTVVFLYYQNQKLKSLLAGYQQVQNTPAPTPTATADPTADWKVYTDTKSRYSFKHPSNWTTSKDIGFLNDPAMKFILGVQAKNTTLNVQDWAKVNICTKFATIKDQNGCTTYTDGPIENSIQTTFLAHYGG</sequence>
<feature type="transmembrane region" description="Helical" evidence="1">
    <location>
        <begin position="24"/>
        <end position="45"/>
    </location>
</feature>
<comment type="caution">
    <text evidence="2">The sequence shown here is derived from an EMBL/GenBank/DDBJ whole genome shotgun (WGS) entry which is preliminary data.</text>
</comment>
<dbReference type="EMBL" id="LBZK01000004">
    <property type="protein sequence ID" value="KKR71282.1"/>
    <property type="molecule type" value="Genomic_DNA"/>
</dbReference>
<dbReference type="STRING" id="1618563.UU12_C0004G0029"/>
<accession>A0A0G0W7U1</accession>
<evidence type="ECO:0000313" key="2">
    <source>
        <dbReference type="EMBL" id="KKR71282.1"/>
    </source>
</evidence>